<evidence type="ECO:0000313" key="4">
    <source>
        <dbReference type="EMBL" id="HJF68700.1"/>
    </source>
</evidence>
<dbReference type="Proteomes" id="UP000706163">
    <property type="component" value="Unassembled WGS sequence"/>
</dbReference>
<dbReference type="AlphaFoldDB" id="A0A151A4B8"/>
<evidence type="ECO:0000313" key="6">
    <source>
        <dbReference type="Proteomes" id="UP000075418"/>
    </source>
</evidence>
<dbReference type="Proteomes" id="UP000075418">
    <property type="component" value="Unassembled WGS sequence"/>
</dbReference>
<dbReference type="Gene3D" id="3.40.50.620">
    <property type="entry name" value="HUPs"/>
    <property type="match status" value="1"/>
</dbReference>
<dbReference type="EMBL" id="LUGM01000002">
    <property type="protein sequence ID" value="KYH14264.1"/>
    <property type="molecule type" value="Genomic_DNA"/>
</dbReference>
<evidence type="ECO:0000313" key="7">
    <source>
        <dbReference type="Proteomes" id="UP000321040"/>
    </source>
</evidence>
<dbReference type="KEGG" id="skl:C7J89_07400"/>
<dbReference type="CDD" id="cd00293">
    <property type="entry name" value="USP-like"/>
    <property type="match status" value="1"/>
</dbReference>
<protein>
    <submittedName>
        <fullName evidence="4 5">Universal stress protein</fullName>
    </submittedName>
</protein>
<gene>
    <name evidence="5" type="ORF">A0131_05670</name>
    <name evidence="4" type="ORF">K8V85_10350</name>
    <name evidence="3" type="ORF">SKL01_02280</name>
</gene>
<evidence type="ECO:0000256" key="1">
    <source>
        <dbReference type="ARBA" id="ARBA00008791"/>
    </source>
</evidence>
<dbReference type="RefSeq" id="WP_061854449.1">
    <property type="nucleotide sequence ID" value="NZ_BKAQ01000002.1"/>
</dbReference>
<dbReference type="InterPro" id="IPR014729">
    <property type="entry name" value="Rossmann-like_a/b/a_fold"/>
</dbReference>
<dbReference type="EMBL" id="DYVT01000121">
    <property type="protein sequence ID" value="HJF68700.1"/>
    <property type="molecule type" value="Genomic_DNA"/>
</dbReference>
<dbReference type="SUPFAM" id="SSF52402">
    <property type="entry name" value="Adenine nucleotide alpha hydrolases-like"/>
    <property type="match status" value="1"/>
</dbReference>
<dbReference type="Pfam" id="PF00582">
    <property type="entry name" value="Usp"/>
    <property type="match status" value="1"/>
</dbReference>
<sequence>MYKNILLGVDTTLKNEQALQQVANIAGKDTVVTIFNSINEQDAQASIKAGVHLDKLIEKRSEGLEPTRQALDEYGIKHDEIIVRGRAKAELVKYANSGDYEIVVLSNRKADDKKKMVLGSVSHKVAKRAKIPVLIVK</sequence>
<dbReference type="Proteomes" id="UP000321040">
    <property type="component" value="Unassembled WGS sequence"/>
</dbReference>
<reference evidence="5 6" key="1">
    <citation type="submission" date="2016-02" db="EMBL/GenBank/DDBJ databases">
        <title>Draft genome sequence of hydrocarbon degrading Staphylococcus saprophyticus Strain CNV2, isolated from crude-oil contaminated soil from Noonmati Oil Refinery, Guwahati, Assam, India.</title>
        <authorList>
            <person name="Mukherjee A."/>
            <person name="Chettri B."/>
            <person name="Langpoklakpam J."/>
            <person name="Singh A.K."/>
            <person name="Chattopadhyay D.J."/>
        </authorList>
    </citation>
    <scope>NUCLEOTIDE SEQUENCE [LARGE SCALE GENOMIC DNA]</scope>
    <source>
        <strain evidence="5 6">CNV2</strain>
    </source>
</reference>
<accession>A0A2T4REL9</accession>
<accession>A0A151A4B8</accession>
<proteinExistence type="inferred from homology"/>
<reference evidence="4" key="4">
    <citation type="submission" date="2021-09" db="EMBL/GenBank/DDBJ databases">
        <authorList>
            <person name="Gilroy R."/>
        </authorList>
    </citation>
    <scope>NUCLEOTIDE SEQUENCE</scope>
    <source>
        <strain evidence="4">CHK149-3286</strain>
    </source>
</reference>
<dbReference type="EMBL" id="BKAQ01000002">
    <property type="protein sequence ID" value="GEP81050.1"/>
    <property type="molecule type" value="Genomic_DNA"/>
</dbReference>
<dbReference type="InterPro" id="IPR006016">
    <property type="entry name" value="UspA"/>
</dbReference>
<comment type="similarity">
    <text evidence="1">Belongs to the universal stress protein A family.</text>
</comment>
<feature type="domain" description="UspA" evidence="2">
    <location>
        <begin position="1"/>
        <end position="137"/>
    </location>
</feature>
<reference evidence="3 7" key="2">
    <citation type="submission" date="2019-07" db="EMBL/GenBank/DDBJ databases">
        <title>Whole genome shotgun sequence of Staphylococcus kloosii NBRC 109624.</title>
        <authorList>
            <person name="Hosoyama A."/>
            <person name="Uohara A."/>
            <person name="Ohji S."/>
            <person name="Ichikawa N."/>
        </authorList>
    </citation>
    <scope>NUCLEOTIDE SEQUENCE [LARGE SCALE GENOMIC DNA]</scope>
    <source>
        <strain evidence="3 7">NBRC 109624</strain>
    </source>
</reference>
<dbReference type="PRINTS" id="PR01438">
    <property type="entry name" value="UNVRSLSTRESS"/>
</dbReference>
<dbReference type="PANTHER" id="PTHR46268:SF6">
    <property type="entry name" value="UNIVERSAL STRESS PROTEIN UP12"/>
    <property type="match status" value="1"/>
</dbReference>
<dbReference type="GeneID" id="69905164"/>
<organism evidence="5 6">
    <name type="scientific">Staphylococcus kloosii</name>
    <dbReference type="NCBI Taxonomy" id="29384"/>
    <lineage>
        <taxon>Bacteria</taxon>
        <taxon>Bacillati</taxon>
        <taxon>Bacillota</taxon>
        <taxon>Bacilli</taxon>
        <taxon>Bacillales</taxon>
        <taxon>Staphylococcaceae</taxon>
        <taxon>Staphylococcus</taxon>
    </lineage>
</organism>
<name>A0A151A4B8_9STAP</name>
<evidence type="ECO:0000259" key="2">
    <source>
        <dbReference type="Pfam" id="PF00582"/>
    </source>
</evidence>
<evidence type="ECO:0000313" key="3">
    <source>
        <dbReference type="EMBL" id="GEP81050.1"/>
    </source>
</evidence>
<evidence type="ECO:0000313" key="5">
    <source>
        <dbReference type="EMBL" id="KYH14264.1"/>
    </source>
</evidence>
<comment type="caution">
    <text evidence="5">The sequence shown here is derived from an EMBL/GenBank/DDBJ whole genome shotgun (WGS) entry which is preliminary data.</text>
</comment>
<dbReference type="OrthoDB" id="9777884at2"/>
<keyword evidence="7" id="KW-1185">Reference proteome</keyword>
<dbReference type="InterPro" id="IPR006015">
    <property type="entry name" value="Universal_stress_UspA"/>
</dbReference>
<reference evidence="4" key="3">
    <citation type="journal article" date="2021" name="PeerJ">
        <title>Extensive microbial diversity within the chicken gut microbiome revealed by metagenomics and culture.</title>
        <authorList>
            <person name="Gilroy R."/>
            <person name="Ravi A."/>
            <person name="Getino M."/>
            <person name="Pursley I."/>
            <person name="Horton D.L."/>
            <person name="Alikhan N.F."/>
            <person name="Baker D."/>
            <person name="Gharbi K."/>
            <person name="Hall N."/>
            <person name="Watson M."/>
            <person name="Adriaenssens E.M."/>
            <person name="Foster-Nyarko E."/>
            <person name="Jarju S."/>
            <person name="Secka A."/>
            <person name="Antonio M."/>
            <person name="Oren A."/>
            <person name="Chaudhuri R.R."/>
            <person name="La Ragione R."/>
            <person name="Hildebrand F."/>
            <person name="Pallen M.J."/>
        </authorList>
    </citation>
    <scope>NUCLEOTIDE SEQUENCE</scope>
    <source>
        <strain evidence="4">CHK149-3286</strain>
    </source>
</reference>
<dbReference type="PANTHER" id="PTHR46268">
    <property type="entry name" value="STRESS RESPONSE PROTEIN NHAX"/>
    <property type="match status" value="1"/>
</dbReference>